<gene>
    <name evidence="1" type="ORF">ACIBP5_26280</name>
</gene>
<proteinExistence type="predicted"/>
<reference evidence="1 2" key="1">
    <citation type="submission" date="2024-10" db="EMBL/GenBank/DDBJ databases">
        <title>The Natural Products Discovery Center: Release of the First 8490 Sequenced Strains for Exploring Actinobacteria Biosynthetic Diversity.</title>
        <authorList>
            <person name="Kalkreuter E."/>
            <person name="Kautsar S.A."/>
            <person name="Yang D."/>
            <person name="Bader C.D."/>
            <person name="Teijaro C.N."/>
            <person name="Fluegel L."/>
            <person name="Davis C.M."/>
            <person name="Simpson J.R."/>
            <person name="Lauterbach L."/>
            <person name="Steele A.D."/>
            <person name="Gui C."/>
            <person name="Meng S."/>
            <person name="Li G."/>
            <person name="Viehrig K."/>
            <person name="Ye F."/>
            <person name="Su P."/>
            <person name="Kiefer A.F."/>
            <person name="Nichols A."/>
            <person name="Cepeda A.J."/>
            <person name="Yan W."/>
            <person name="Fan B."/>
            <person name="Jiang Y."/>
            <person name="Adhikari A."/>
            <person name="Zheng C.-J."/>
            <person name="Schuster L."/>
            <person name="Cowan T.M."/>
            <person name="Smanski M.J."/>
            <person name="Chevrette M.G."/>
            <person name="De Carvalho L.P.S."/>
            <person name="Shen B."/>
        </authorList>
    </citation>
    <scope>NUCLEOTIDE SEQUENCE [LARGE SCALE GENOMIC DNA]</scope>
    <source>
        <strain evidence="1 2">NPDC049503</strain>
    </source>
</reference>
<name>A0ABW8A9M9_9ACTN</name>
<sequence length="97" mass="11171">MREMLEIERNELITQIKVQAMTILMFTSSEPEFELPEPSKMDDLDSFSVVQLILTLEDIYDVRLLEDMQQFEGKTFDDLADFVALRISQDGQAVPPA</sequence>
<comment type="caution">
    <text evidence="1">The sequence shown here is derived from an EMBL/GenBank/DDBJ whole genome shotgun (WGS) entry which is preliminary data.</text>
</comment>
<keyword evidence="2" id="KW-1185">Reference proteome</keyword>
<organism evidence="1 2">
    <name type="scientific">Nonomuraea indica</name>
    <dbReference type="NCBI Taxonomy" id="1581193"/>
    <lineage>
        <taxon>Bacteria</taxon>
        <taxon>Bacillati</taxon>
        <taxon>Actinomycetota</taxon>
        <taxon>Actinomycetes</taxon>
        <taxon>Streptosporangiales</taxon>
        <taxon>Streptosporangiaceae</taxon>
        <taxon>Nonomuraea</taxon>
    </lineage>
</organism>
<dbReference type="Gene3D" id="1.10.1200.10">
    <property type="entry name" value="ACP-like"/>
    <property type="match status" value="1"/>
</dbReference>
<evidence type="ECO:0000313" key="1">
    <source>
        <dbReference type="EMBL" id="MFI7443493.1"/>
    </source>
</evidence>
<dbReference type="InterPro" id="IPR036736">
    <property type="entry name" value="ACP-like_sf"/>
</dbReference>
<dbReference type="Proteomes" id="UP001612928">
    <property type="component" value="Unassembled WGS sequence"/>
</dbReference>
<evidence type="ECO:0000313" key="2">
    <source>
        <dbReference type="Proteomes" id="UP001612928"/>
    </source>
</evidence>
<dbReference type="SUPFAM" id="SSF47336">
    <property type="entry name" value="ACP-like"/>
    <property type="match status" value="1"/>
</dbReference>
<evidence type="ECO:0008006" key="3">
    <source>
        <dbReference type="Google" id="ProtNLM"/>
    </source>
</evidence>
<protein>
    <recommendedName>
        <fullName evidence="3">Carrier domain-containing protein</fullName>
    </recommendedName>
</protein>
<dbReference type="EMBL" id="JBITMB010000006">
    <property type="protein sequence ID" value="MFI7443493.1"/>
    <property type="molecule type" value="Genomic_DNA"/>
</dbReference>
<accession>A0ABW8A9M9</accession>
<dbReference type="RefSeq" id="WP_245899318.1">
    <property type="nucleotide sequence ID" value="NZ_JBITMB010000006.1"/>
</dbReference>